<evidence type="ECO:0000313" key="3">
    <source>
        <dbReference type="EMBL" id="EZG43937.1"/>
    </source>
</evidence>
<feature type="compositionally biased region" description="Basic and acidic residues" evidence="1">
    <location>
        <begin position="1"/>
        <end position="15"/>
    </location>
</feature>
<dbReference type="SUPFAM" id="SSF52540">
    <property type="entry name" value="P-loop containing nucleoside triphosphate hydrolases"/>
    <property type="match status" value="1"/>
</dbReference>
<protein>
    <submittedName>
        <fullName evidence="3">AAA family ATPase</fullName>
    </submittedName>
</protein>
<feature type="compositionally biased region" description="Basic and acidic residues" evidence="1">
    <location>
        <begin position="42"/>
        <end position="54"/>
    </location>
</feature>
<organism evidence="3 4">
    <name type="scientific">Gregarina niphandrodes</name>
    <name type="common">Septate eugregarine</name>
    <dbReference type="NCBI Taxonomy" id="110365"/>
    <lineage>
        <taxon>Eukaryota</taxon>
        <taxon>Sar</taxon>
        <taxon>Alveolata</taxon>
        <taxon>Apicomplexa</taxon>
        <taxon>Conoidasida</taxon>
        <taxon>Gregarinasina</taxon>
        <taxon>Eugregarinorida</taxon>
        <taxon>Gregarinidae</taxon>
        <taxon>Gregarina</taxon>
    </lineage>
</organism>
<evidence type="ECO:0000256" key="1">
    <source>
        <dbReference type="SAM" id="MobiDB-lite"/>
    </source>
</evidence>
<feature type="domain" description="ATPase AAA-type core" evidence="2">
    <location>
        <begin position="393"/>
        <end position="477"/>
    </location>
</feature>
<gene>
    <name evidence="3" type="ORF">GNI_155790</name>
</gene>
<dbReference type="Gene3D" id="3.40.50.300">
    <property type="entry name" value="P-loop containing nucleotide triphosphate hydrolases"/>
    <property type="match status" value="1"/>
</dbReference>
<sequence>MEADSKEAPFRDPKLRPHVGQETAAPRETSAPRETAAARETSAPRETQERAMETGLKRPRYVVLKDDPGMWLLVIHRLTQKYASPKNDIATNDLRDCHSEKNYRNIHQDRRTGHRTDQGVGWEGLAVLVQTKFRKGMAHIEDCASLVAQNTCSRASLNPGHKDHADILYCLLDTVDPGRLVWIFYDDDESPIALFYAELASRHGFEVYLVTETPEETWSLYPSPQVISLAEKTCYALHLLRPALFDRAAITADEKNILEELIRRRTIHEVICFCSDVRTILCSDQKSGGEHAATERPAGLNDALVVEDDALVVEDDAFVAEDDAFVGEVDGFVGEVSKLKRALVQAAKLSTTVVTRTGLELPVEFGVKVPCYGRKELVWGLQEKIKEKRFFRVGLTGYGKTTFAKHLAEKCGLPLVTVSPSAIFSKYVGDTEKSINALCRRMIELHSACLFFDDADAWFHDQSIPLEKPLIDFYQLLQEHTLSDPSAVCCIIYAYTRPPPRAPSDPPPPAVKWSPSVAESAAESVAECVIALSHPVGSSTGELSVKAGEQATSSVDISLEPIELIDLPPLDLEAPNGIYEQIVTSAVPPAFRPMLASPLLNCLKQRGIYTANTAELGIAVNQILLRAVVNALNAAPNTSATATCPSIATANDQAGRASDAIHCAYVSMSVPTNNPASGLRQNTDGQNIHSENSSSKHVLSMNEVSNINKVLSEHSCEAATTCQTVPLDTILKQLCYSDICNQILHNLSSRGIIKDLN</sequence>
<name>A0A023AZ83_GRENI</name>
<dbReference type="OrthoDB" id="10254455at2759"/>
<dbReference type="AlphaFoldDB" id="A0A023AZ83"/>
<accession>A0A023AZ83</accession>
<dbReference type="EMBL" id="AFNH02001162">
    <property type="protein sequence ID" value="EZG43937.1"/>
    <property type="molecule type" value="Genomic_DNA"/>
</dbReference>
<dbReference type="VEuPathDB" id="CryptoDB:GNI_155790"/>
<dbReference type="GO" id="GO:0005524">
    <property type="term" value="F:ATP binding"/>
    <property type="evidence" value="ECO:0007669"/>
    <property type="project" value="InterPro"/>
</dbReference>
<dbReference type="GO" id="GO:0016887">
    <property type="term" value="F:ATP hydrolysis activity"/>
    <property type="evidence" value="ECO:0007669"/>
    <property type="project" value="InterPro"/>
</dbReference>
<dbReference type="InterPro" id="IPR027417">
    <property type="entry name" value="P-loop_NTPase"/>
</dbReference>
<keyword evidence="4" id="KW-1185">Reference proteome</keyword>
<reference evidence="3" key="1">
    <citation type="submission" date="2013-12" db="EMBL/GenBank/DDBJ databases">
        <authorList>
            <person name="Omoto C.K."/>
            <person name="Sibley D."/>
            <person name="Venepally P."/>
            <person name="Hadjithomas M."/>
            <person name="Karamycheva S."/>
            <person name="Brunk B."/>
            <person name="Roos D."/>
            <person name="Caler E."/>
            <person name="Lorenzi H."/>
        </authorList>
    </citation>
    <scope>NUCLEOTIDE SEQUENCE</scope>
</reference>
<proteinExistence type="predicted"/>
<dbReference type="Pfam" id="PF00004">
    <property type="entry name" value="AAA"/>
    <property type="match status" value="1"/>
</dbReference>
<feature type="region of interest" description="Disordered" evidence="1">
    <location>
        <begin position="1"/>
        <end position="54"/>
    </location>
</feature>
<comment type="caution">
    <text evidence="3">The sequence shown here is derived from an EMBL/GenBank/DDBJ whole genome shotgun (WGS) entry which is preliminary data.</text>
</comment>
<dbReference type="RefSeq" id="XP_011132908.1">
    <property type="nucleotide sequence ID" value="XM_011134606.1"/>
</dbReference>
<dbReference type="GeneID" id="22915401"/>
<evidence type="ECO:0000259" key="2">
    <source>
        <dbReference type="Pfam" id="PF00004"/>
    </source>
</evidence>
<evidence type="ECO:0000313" key="4">
    <source>
        <dbReference type="Proteomes" id="UP000019763"/>
    </source>
</evidence>
<dbReference type="Proteomes" id="UP000019763">
    <property type="component" value="Unassembled WGS sequence"/>
</dbReference>
<dbReference type="InterPro" id="IPR003959">
    <property type="entry name" value="ATPase_AAA_core"/>
</dbReference>